<feature type="transmembrane region" description="Helical" evidence="2">
    <location>
        <begin position="144"/>
        <end position="172"/>
    </location>
</feature>
<reference evidence="3" key="1">
    <citation type="submission" date="2020-05" db="EMBL/GenBank/DDBJ databases">
        <title>Mycena genomes resolve the evolution of fungal bioluminescence.</title>
        <authorList>
            <person name="Tsai I.J."/>
        </authorList>
    </citation>
    <scope>NUCLEOTIDE SEQUENCE</scope>
    <source>
        <strain evidence="3">171206Taipei</strain>
    </source>
</reference>
<name>A0A8H6S0Q1_9AGAR</name>
<dbReference type="AlphaFoldDB" id="A0A8H6S0Q1"/>
<dbReference type="OrthoDB" id="3054613at2759"/>
<keyword evidence="2" id="KW-1133">Transmembrane helix</keyword>
<feature type="transmembrane region" description="Helical" evidence="2">
    <location>
        <begin position="192"/>
        <end position="223"/>
    </location>
</feature>
<evidence type="ECO:0000313" key="4">
    <source>
        <dbReference type="Proteomes" id="UP000636479"/>
    </source>
</evidence>
<feature type="transmembrane region" description="Helical" evidence="2">
    <location>
        <begin position="276"/>
        <end position="301"/>
    </location>
</feature>
<feature type="compositionally biased region" description="Pro residues" evidence="1">
    <location>
        <begin position="74"/>
        <end position="87"/>
    </location>
</feature>
<feature type="compositionally biased region" description="Low complexity" evidence="1">
    <location>
        <begin position="26"/>
        <end position="73"/>
    </location>
</feature>
<feature type="transmembrane region" description="Helical" evidence="2">
    <location>
        <begin position="321"/>
        <end position="348"/>
    </location>
</feature>
<sequence length="503" mass="53797">MPGDSTAQYALPAIVPLTPITPLVPRRSTSSSTSHSTASSSAGSRSASGSGSSGTATPLTTAQPTRTTTACPTPAAPPPVQLPSEPVPLLPNAPAVYIDDSHDVKSLPLPPPVLQPLRKQDFLVSLGVNPPKRRSRREEEPQRAWLGFSVLIPGVMNALLSVGMTTTFALYILGLGGTETLRDSDSLRLWGLFGSTAITNITWLVSFPILLSLCAYSVAASWLSEQHGRHSLRPALLTPLQFAILFRVFSSPGPASVSQATIYLARSRKRVQAPRFFGSGVVLAGLVLVSSYLISLANMWLQATARVVLLPGRRLHAYYPLAPTLTFITLLSLHSFLALGLTVHVACLRTRRIVFADRKHELSEAVESRPCVNTAPSANPPPGLPTAARDGPTALTLAHAQLTSPFAPIAALLGSPARLAGSGSSRAEGLIRALWIEDANTARVEVGIWRRNRHVHDLPRKSGSVSSKRSDGKRRWGDVEADADADGVFGVYKKVVPWRGEIY</sequence>
<dbReference type="RefSeq" id="XP_037213761.1">
    <property type="nucleotide sequence ID" value="XM_037369765.1"/>
</dbReference>
<evidence type="ECO:0000256" key="1">
    <source>
        <dbReference type="SAM" id="MobiDB-lite"/>
    </source>
</evidence>
<accession>A0A8H6S0Q1</accession>
<keyword evidence="4" id="KW-1185">Reference proteome</keyword>
<feature type="region of interest" description="Disordered" evidence="1">
    <location>
        <begin position="18"/>
        <end position="87"/>
    </location>
</feature>
<keyword evidence="2" id="KW-0812">Transmembrane</keyword>
<dbReference type="EMBL" id="JACAZF010000015">
    <property type="protein sequence ID" value="KAF7290183.1"/>
    <property type="molecule type" value="Genomic_DNA"/>
</dbReference>
<protein>
    <submittedName>
        <fullName evidence="3">Uncharacterized protein</fullName>
    </submittedName>
</protein>
<gene>
    <name evidence="3" type="ORF">MIND_01331700</name>
</gene>
<dbReference type="Proteomes" id="UP000636479">
    <property type="component" value="Unassembled WGS sequence"/>
</dbReference>
<dbReference type="GeneID" id="59352281"/>
<proteinExistence type="predicted"/>
<comment type="caution">
    <text evidence="3">The sequence shown here is derived from an EMBL/GenBank/DDBJ whole genome shotgun (WGS) entry which is preliminary data.</text>
</comment>
<organism evidence="3 4">
    <name type="scientific">Mycena indigotica</name>
    <dbReference type="NCBI Taxonomy" id="2126181"/>
    <lineage>
        <taxon>Eukaryota</taxon>
        <taxon>Fungi</taxon>
        <taxon>Dikarya</taxon>
        <taxon>Basidiomycota</taxon>
        <taxon>Agaricomycotina</taxon>
        <taxon>Agaricomycetes</taxon>
        <taxon>Agaricomycetidae</taxon>
        <taxon>Agaricales</taxon>
        <taxon>Marasmiineae</taxon>
        <taxon>Mycenaceae</taxon>
        <taxon>Mycena</taxon>
    </lineage>
</organism>
<evidence type="ECO:0000256" key="2">
    <source>
        <dbReference type="SAM" id="Phobius"/>
    </source>
</evidence>
<keyword evidence="2" id="KW-0472">Membrane</keyword>
<evidence type="ECO:0000313" key="3">
    <source>
        <dbReference type="EMBL" id="KAF7290183.1"/>
    </source>
</evidence>